<comment type="caution">
    <text evidence="2">The sequence shown here is derived from an EMBL/GenBank/DDBJ whole genome shotgun (WGS) entry which is preliminary data.</text>
</comment>
<proteinExistence type="predicted"/>
<accession>A0A545TE56</accession>
<evidence type="ECO:0000313" key="2">
    <source>
        <dbReference type="EMBL" id="TQV75505.1"/>
    </source>
</evidence>
<dbReference type="InterPro" id="IPR032693">
    <property type="entry name" value="YtkA-like_dom"/>
</dbReference>
<evidence type="ECO:0000313" key="3">
    <source>
        <dbReference type="Proteomes" id="UP000317839"/>
    </source>
</evidence>
<name>A0A545TE56_9GAMM</name>
<dbReference type="OrthoDB" id="330101at2"/>
<evidence type="ECO:0000259" key="1">
    <source>
        <dbReference type="Pfam" id="PF13115"/>
    </source>
</evidence>
<dbReference type="Pfam" id="PF13115">
    <property type="entry name" value="YtkA"/>
    <property type="match status" value="1"/>
</dbReference>
<protein>
    <recommendedName>
        <fullName evidence="1">YtkA-like domain-containing protein</fullName>
    </recommendedName>
</protein>
<feature type="domain" description="YtkA-like" evidence="1">
    <location>
        <begin position="242"/>
        <end position="300"/>
    </location>
</feature>
<organism evidence="2 3">
    <name type="scientific">Aliikangiella marina</name>
    <dbReference type="NCBI Taxonomy" id="1712262"/>
    <lineage>
        <taxon>Bacteria</taxon>
        <taxon>Pseudomonadati</taxon>
        <taxon>Pseudomonadota</taxon>
        <taxon>Gammaproteobacteria</taxon>
        <taxon>Oceanospirillales</taxon>
        <taxon>Pleioneaceae</taxon>
        <taxon>Aliikangiella</taxon>
    </lineage>
</organism>
<dbReference type="Proteomes" id="UP000317839">
    <property type="component" value="Unassembled WGS sequence"/>
</dbReference>
<gene>
    <name evidence="2" type="ORF">FLL45_11360</name>
</gene>
<keyword evidence="3" id="KW-1185">Reference proteome</keyword>
<dbReference type="EMBL" id="VIKR01000002">
    <property type="protein sequence ID" value="TQV75505.1"/>
    <property type="molecule type" value="Genomic_DNA"/>
</dbReference>
<dbReference type="AlphaFoldDB" id="A0A545TE56"/>
<reference evidence="2 3" key="1">
    <citation type="submission" date="2019-06" db="EMBL/GenBank/DDBJ databases">
        <title>Draft genome of Aliikangiella marina GYP-15.</title>
        <authorList>
            <person name="Wang G."/>
        </authorList>
    </citation>
    <scope>NUCLEOTIDE SEQUENCE [LARGE SCALE GENOMIC DNA]</scope>
    <source>
        <strain evidence="2 3">GYP-15</strain>
    </source>
</reference>
<sequence>MMNLITKIQPLILLLICSLFVTQATYALPQNIQIQEAAEQLTLAQRLDKESRQHFLKANKIRKQLKNLRANKSKHSNGEDDPENEISMLVKALEVAQQQGATTRAQSEQLKKAATTNFTKGVISVWGNWITNTRPLTMDSNVENFFAHNSRVRSVHNNMPKVSLSDEIVTADRNDMSLKVPVLIGQNAPPGLDIGAFKLSRQERLFAHIEVHTDPQIETTDSPTQSNNVTAVPLNSIHQWRLLVTDLQGKPVENIQFLVEGHMPGHVHGLPTEPRVIKEIEPGIYIVDGLKFQMKGWWVMKFIIADNETNATDKTQSDFFTFNLVL</sequence>